<protein>
    <submittedName>
        <fullName evidence="5">Histidine kinase</fullName>
    </submittedName>
</protein>
<evidence type="ECO:0000259" key="4">
    <source>
        <dbReference type="PROSITE" id="PS50112"/>
    </source>
</evidence>
<gene>
    <name evidence="5" type="ORF">DOS84_00885</name>
</gene>
<reference evidence="5 6" key="1">
    <citation type="submission" date="2018-06" db="EMBL/GenBank/DDBJ databases">
        <title>Flavobacterium sp IMCC34762, genome.</title>
        <authorList>
            <person name="Joung Y."/>
            <person name="Cho J."/>
            <person name="Song J."/>
        </authorList>
    </citation>
    <scope>NUCLEOTIDE SEQUENCE [LARGE SCALE GENOMIC DNA]</scope>
    <source>
        <strain evidence="5 6">IMCC34762</strain>
    </source>
</reference>
<dbReference type="PANTHER" id="PTHR47429">
    <property type="entry name" value="PROTEIN TWIN LOV 1"/>
    <property type="match status" value="1"/>
</dbReference>
<dbReference type="InterPro" id="IPR035965">
    <property type="entry name" value="PAS-like_dom_sf"/>
</dbReference>
<proteinExistence type="predicted"/>
<keyword evidence="5" id="KW-0808">Transferase</keyword>
<keyword evidence="5" id="KW-0418">Kinase</keyword>
<feature type="domain" description="PAS" evidence="4">
    <location>
        <begin position="73"/>
        <end position="104"/>
    </location>
</feature>
<dbReference type="GO" id="GO:0016301">
    <property type="term" value="F:kinase activity"/>
    <property type="evidence" value="ECO:0007669"/>
    <property type="project" value="UniProtKB-KW"/>
</dbReference>
<evidence type="ECO:0000256" key="1">
    <source>
        <dbReference type="ARBA" id="ARBA00022630"/>
    </source>
</evidence>
<keyword evidence="3" id="KW-0157">Chromophore</keyword>
<dbReference type="SUPFAM" id="SSF55785">
    <property type="entry name" value="PYP-like sensor domain (PAS domain)"/>
    <property type="match status" value="1"/>
</dbReference>
<organism evidence="5 6">
    <name type="scientific">Flavobacterium aquariorum</name>
    <dbReference type="NCBI Taxonomy" id="2217670"/>
    <lineage>
        <taxon>Bacteria</taxon>
        <taxon>Pseudomonadati</taxon>
        <taxon>Bacteroidota</taxon>
        <taxon>Flavobacteriia</taxon>
        <taxon>Flavobacteriales</taxon>
        <taxon>Flavobacteriaceae</taxon>
        <taxon>Flavobacterium</taxon>
    </lineage>
</organism>
<dbReference type="AlphaFoldDB" id="A0A2W7UP14"/>
<dbReference type="Proteomes" id="UP000249177">
    <property type="component" value="Unassembled WGS sequence"/>
</dbReference>
<evidence type="ECO:0000256" key="3">
    <source>
        <dbReference type="ARBA" id="ARBA00022991"/>
    </source>
</evidence>
<comment type="caution">
    <text evidence="5">The sequence shown here is derived from an EMBL/GenBank/DDBJ whole genome shotgun (WGS) entry which is preliminary data.</text>
</comment>
<evidence type="ECO:0000256" key="2">
    <source>
        <dbReference type="ARBA" id="ARBA00022643"/>
    </source>
</evidence>
<accession>A0A2W7UP14</accession>
<dbReference type="PROSITE" id="PS50112">
    <property type="entry name" value="PAS"/>
    <property type="match status" value="1"/>
</dbReference>
<dbReference type="EMBL" id="QKXH01000001">
    <property type="protein sequence ID" value="PZX95155.1"/>
    <property type="molecule type" value="Genomic_DNA"/>
</dbReference>
<dbReference type="InterPro" id="IPR000014">
    <property type="entry name" value="PAS"/>
</dbReference>
<dbReference type="Gene3D" id="3.30.450.20">
    <property type="entry name" value="PAS domain"/>
    <property type="match status" value="1"/>
</dbReference>
<dbReference type="NCBIfam" id="TIGR00229">
    <property type="entry name" value="sensory_box"/>
    <property type="match status" value="1"/>
</dbReference>
<keyword evidence="6" id="KW-1185">Reference proteome</keyword>
<sequence>MTTLKEGNNPKAKYFASLKGNSFPLISWGFSAIFQTEIKKIVLDTNKILNLAQDKKWKNVNWNFRNKLEEKVILITDSKLNIVFASHNMHKMNGYVENEVLGKTPKMFQGKETVLNTSSEIREAIALQKPFVKQVLNYKKNGELYYCNIEGFPIFNKKGELVNFIAFEEAA</sequence>
<dbReference type="PANTHER" id="PTHR47429:SF2">
    <property type="entry name" value="PROTEIN TWIN LOV 1"/>
    <property type="match status" value="1"/>
</dbReference>
<dbReference type="CDD" id="cd00130">
    <property type="entry name" value="PAS"/>
    <property type="match status" value="1"/>
</dbReference>
<evidence type="ECO:0000313" key="6">
    <source>
        <dbReference type="Proteomes" id="UP000249177"/>
    </source>
</evidence>
<keyword evidence="1" id="KW-0285">Flavoprotein</keyword>
<dbReference type="OrthoDB" id="5760647at2"/>
<keyword evidence="2" id="KW-0288">FMN</keyword>
<evidence type="ECO:0000313" key="5">
    <source>
        <dbReference type="EMBL" id="PZX95155.1"/>
    </source>
</evidence>
<dbReference type="RefSeq" id="WP_111408226.1">
    <property type="nucleotide sequence ID" value="NZ_QKXH01000001.1"/>
</dbReference>
<name>A0A2W7UP14_9FLAO</name>
<dbReference type="Pfam" id="PF13426">
    <property type="entry name" value="PAS_9"/>
    <property type="match status" value="1"/>
</dbReference>